<dbReference type="PROSITE" id="PS51257">
    <property type="entry name" value="PROKAR_LIPOPROTEIN"/>
    <property type="match status" value="1"/>
</dbReference>
<reference evidence="1" key="2">
    <citation type="journal article" date="2015" name="Fish Shellfish Immunol.">
        <title>Early steps in the European eel (Anguilla anguilla)-Vibrio vulnificus interaction in the gills: Role of the RtxA13 toxin.</title>
        <authorList>
            <person name="Callol A."/>
            <person name="Pajuelo D."/>
            <person name="Ebbesson L."/>
            <person name="Teles M."/>
            <person name="MacKenzie S."/>
            <person name="Amaro C."/>
        </authorList>
    </citation>
    <scope>NUCLEOTIDE SEQUENCE</scope>
</reference>
<evidence type="ECO:0000313" key="1">
    <source>
        <dbReference type="EMBL" id="JAH10282.1"/>
    </source>
</evidence>
<dbReference type="AlphaFoldDB" id="A0A0E9Q1B5"/>
<dbReference type="EMBL" id="GBXM01098295">
    <property type="protein sequence ID" value="JAH10282.1"/>
    <property type="molecule type" value="Transcribed_RNA"/>
</dbReference>
<protein>
    <submittedName>
        <fullName evidence="1">Uncharacterized protein</fullName>
    </submittedName>
</protein>
<sequence>MYRLVLLSCSQPAVLLLLLLLLLPLVLGLVGAMGCEDGAMGN</sequence>
<proteinExistence type="predicted"/>
<name>A0A0E9Q1B5_ANGAN</name>
<reference evidence="1" key="1">
    <citation type="submission" date="2014-11" db="EMBL/GenBank/DDBJ databases">
        <authorList>
            <person name="Amaro Gonzalez C."/>
        </authorList>
    </citation>
    <scope>NUCLEOTIDE SEQUENCE</scope>
</reference>
<organism evidence="1">
    <name type="scientific">Anguilla anguilla</name>
    <name type="common">European freshwater eel</name>
    <name type="synonym">Muraena anguilla</name>
    <dbReference type="NCBI Taxonomy" id="7936"/>
    <lineage>
        <taxon>Eukaryota</taxon>
        <taxon>Metazoa</taxon>
        <taxon>Chordata</taxon>
        <taxon>Craniata</taxon>
        <taxon>Vertebrata</taxon>
        <taxon>Euteleostomi</taxon>
        <taxon>Actinopterygii</taxon>
        <taxon>Neopterygii</taxon>
        <taxon>Teleostei</taxon>
        <taxon>Anguilliformes</taxon>
        <taxon>Anguillidae</taxon>
        <taxon>Anguilla</taxon>
    </lineage>
</organism>
<accession>A0A0E9Q1B5</accession>